<gene>
    <name evidence="2" type="ORF">EIP75_21890</name>
</gene>
<dbReference type="PANTHER" id="PTHR36920">
    <property type="match status" value="1"/>
</dbReference>
<dbReference type="Proteomes" id="UP000269265">
    <property type="component" value="Unassembled WGS sequence"/>
</dbReference>
<evidence type="ECO:0000256" key="1">
    <source>
        <dbReference type="ARBA" id="ARBA00004442"/>
    </source>
</evidence>
<dbReference type="AlphaFoldDB" id="A0A426V2P3"/>
<name>A0A426V2P3_9BURK</name>
<dbReference type="GO" id="GO:0055085">
    <property type="term" value="P:transmembrane transport"/>
    <property type="evidence" value="ECO:0007669"/>
    <property type="project" value="TreeGrafter"/>
</dbReference>
<sequence length="350" mass="37652">MRIPRDLVFFGFACWAAAGTYAQTSVEKADELQLKPAQNMYWRIGYTTLKPSNKNGNATELGQRVVKYGDEFTPGLDPQYAQALQLLSSSMARDHPSDYENQGLGIPDGVTVKARQAGGFTVTMGRYLDDDRHWAIEAYVLGQPFDVSAQGAGRIGGQGSDAVNLGKVLSTKALGPIAYAKYIAGNKDAWFRPSIGIGGYYFLFFDTNASKSLEDYAGGRTSISIKNAYGPASFLGADIKMGDGWTLNATLGHIWLRTQAKAVTDADPSRTALSPALVQAARDIGPNTLTAIEIINGTKFNTQNLVPGVAGQLAAARSGDNQSPSLGRYTRSFDAKLNPWLLTVSVGRDF</sequence>
<dbReference type="Pfam" id="PF03922">
    <property type="entry name" value="OmpW"/>
    <property type="match status" value="1"/>
</dbReference>
<evidence type="ECO:0000313" key="3">
    <source>
        <dbReference type="Proteomes" id="UP000269265"/>
    </source>
</evidence>
<dbReference type="SUPFAM" id="SSF56925">
    <property type="entry name" value="OMPA-like"/>
    <property type="match status" value="1"/>
</dbReference>
<reference evidence="2 3" key="1">
    <citation type="submission" date="2018-12" db="EMBL/GenBank/DDBJ databases">
        <title>The whole draft genome of Aquabacterium sp. SJQ9.</title>
        <authorList>
            <person name="Sun L."/>
            <person name="Gao X."/>
            <person name="Chen W."/>
            <person name="Huang K."/>
        </authorList>
    </citation>
    <scope>NUCLEOTIDE SEQUENCE [LARGE SCALE GENOMIC DNA]</scope>
    <source>
        <strain evidence="2 3">SJQ9</strain>
    </source>
</reference>
<dbReference type="InterPro" id="IPR011250">
    <property type="entry name" value="OMP/PagP_B-barrel"/>
</dbReference>
<comment type="caution">
    <text evidence="2">The sequence shown here is derived from an EMBL/GenBank/DDBJ whole genome shotgun (WGS) entry which is preliminary data.</text>
</comment>
<comment type="subcellular location">
    <subcellularLocation>
        <location evidence="1">Cell outer membrane</location>
    </subcellularLocation>
</comment>
<protein>
    <submittedName>
        <fullName evidence="2">OmpW family protein</fullName>
    </submittedName>
</protein>
<dbReference type="EMBL" id="RSED01000027">
    <property type="protein sequence ID" value="RRS01125.1"/>
    <property type="molecule type" value="Genomic_DNA"/>
</dbReference>
<organism evidence="2 3">
    <name type="scientific">Aquabacterium soli</name>
    <dbReference type="NCBI Taxonomy" id="2493092"/>
    <lineage>
        <taxon>Bacteria</taxon>
        <taxon>Pseudomonadati</taxon>
        <taxon>Pseudomonadota</taxon>
        <taxon>Betaproteobacteria</taxon>
        <taxon>Burkholderiales</taxon>
        <taxon>Aquabacterium</taxon>
    </lineage>
</organism>
<dbReference type="GO" id="GO:0009279">
    <property type="term" value="C:cell outer membrane"/>
    <property type="evidence" value="ECO:0007669"/>
    <property type="project" value="UniProtKB-SubCell"/>
</dbReference>
<evidence type="ECO:0000313" key="2">
    <source>
        <dbReference type="EMBL" id="RRS01125.1"/>
    </source>
</evidence>
<proteinExistence type="predicted"/>
<keyword evidence="3" id="KW-1185">Reference proteome</keyword>
<dbReference type="Gene3D" id="2.40.160.20">
    <property type="match status" value="1"/>
</dbReference>
<dbReference type="InterPro" id="IPR005618">
    <property type="entry name" value="OMPW"/>
</dbReference>
<accession>A0A426V2P3</accession>
<dbReference type="PANTHER" id="PTHR36920:SF1">
    <property type="entry name" value="OUTER MEMBRANE PROTEIN W"/>
    <property type="match status" value="1"/>
</dbReference>